<dbReference type="Proteomes" id="UP000784294">
    <property type="component" value="Unassembled WGS sequence"/>
</dbReference>
<dbReference type="AlphaFoldDB" id="A0A448X3R1"/>
<protein>
    <submittedName>
        <fullName evidence="1">Uncharacterized protein</fullName>
    </submittedName>
</protein>
<reference evidence="1" key="1">
    <citation type="submission" date="2018-11" db="EMBL/GenBank/DDBJ databases">
        <authorList>
            <consortium name="Pathogen Informatics"/>
        </authorList>
    </citation>
    <scope>NUCLEOTIDE SEQUENCE</scope>
</reference>
<gene>
    <name evidence="1" type="ORF">PXEA_LOCUS20747</name>
</gene>
<keyword evidence="2" id="KW-1185">Reference proteome</keyword>
<proteinExistence type="predicted"/>
<sequence>MAANTHRHRVCLDSLDEVRLNRNYSPCKSNYRSRWMQTFDQLPSASRAELGDACGTDASTEKQAQLSGQELSYGETDAHDVGPEAFQPARVCEYGRPVEGWMLKTCDPQPDRKEDCGISVGSNIGRLTRRSELLSHKRLPIWTADEQAVKERTVPANKQRIRKSEVCEHCAVSNPINSPSCRDSDLKEAT</sequence>
<accession>A0A448X3R1</accession>
<evidence type="ECO:0000313" key="2">
    <source>
        <dbReference type="Proteomes" id="UP000784294"/>
    </source>
</evidence>
<name>A0A448X3R1_9PLAT</name>
<organism evidence="1 2">
    <name type="scientific">Protopolystoma xenopodis</name>
    <dbReference type="NCBI Taxonomy" id="117903"/>
    <lineage>
        <taxon>Eukaryota</taxon>
        <taxon>Metazoa</taxon>
        <taxon>Spiralia</taxon>
        <taxon>Lophotrochozoa</taxon>
        <taxon>Platyhelminthes</taxon>
        <taxon>Monogenea</taxon>
        <taxon>Polyopisthocotylea</taxon>
        <taxon>Polystomatidea</taxon>
        <taxon>Polystomatidae</taxon>
        <taxon>Protopolystoma</taxon>
    </lineage>
</organism>
<comment type="caution">
    <text evidence="1">The sequence shown here is derived from an EMBL/GenBank/DDBJ whole genome shotgun (WGS) entry which is preliminary data.</text>
</comment>
<dbReference type="EMBL" id="CAAALY010086292">
    <property type="protein sequence ID" value="VEL27307.1"/>
    <property type="molecule type" value="Genomic_DNA"/>
</dbReference>
<evidence type="ECO:0000313" key="1">
    <source>
        <dbReference type="EMBL" id="VEL27307.1"/>
    </source>
</evidence>